<organism evidence="2 3">
    <name type="scientific">Bodo saltans</name>
    <name type="common">Flagellated protozoan</name>
    <dbReference type="NCBI Taxonomy" id="75058"/>
    <lineage>
        <taxon>Eukaryota</taxon>
        <taxon>Discoba</taxon>
        <taxon>Euglenozoa</taxon>
        <taxon>Kinetoplastea</taxon>
        <taxon>Metakinetoplastina</taxon>
        <taxon>Eubodonida</taxon>
        <taxon>Bodonidae</taxon>
        <taxon>Bodo</taxon>
    </lineage>
</organism>
<reference evidence="3" key="1">
    <citation type="submission" date="2015-09" db="EMBL/GenBank/DDBJ databases">
        <authorList>
            <consortium name="Pathogen Informatics"/>
        </authorList>
    </citation>
    <scope>NUCLEOTIDE SEQUENCE [LARGE SCALE GENOMIC DNA]</scope>
    <source>
        <strain evidence="3">Lake Konstanz</strain>
    </source>
</reference>
<dbReference type="SUPFAM" id="SSF50182">
    <property type="entry name" value="Sm-like ribonucleoproteins"/>
    <property type="match status" value="1"/>
</dbReference>
<gene>
    <name evidence="2" type="ORF">BSAL_81950</name>
</gene>
<feature type="compositionally biased region" description="Low complexity" evidence="1">
    <location>
        <begin position="48"/>
        <end position="60"/>
    </location>
</feature>
<accession>A0A0S4IZ79</accession>
<dbReference type="CDD" id="cd00600">
    <property type="entry name" value="Sm_like"/>
    <property type="match status" value="1"/>
</dbReference>
<name>A0A0S4IZ79_BODSA</name>
<evidence type="ECO:0008006" key="4">
    <source>
        <dbReference type="Google" id="ProtNLM"/>
    </source>
</evidence>
<protein>
    <recommendedName>
        <fullName evidence="4">LSM domain-containing protein</fullName>
    </recommendedName>
</protein>
<proteinExistence type="predicted"/>
<evidence type="ECO:0000256" key="1">
    <source>
        <dbReference type="SAM" id="MobiDB-lite"/>
    </source>
</evidence>
<dbReference type="InterPro" id="IPR010920">
    <property type="entry name" value="LSM_dom_sf"/>
</dbReference>
<dbReference type="EMBL" id="CYKH01000895">
    <property type="protein sequence ID" value="CUG59976.1"/>
    <property type="molecule type" value="Genomic_DNA"/>
</dbReference>
<keyword evidence="3" id="KW-1185">Reference proteome</keyword>
<evidence type="ECO:0000313" key="2">
    <source>
        <dbReference type="EMBL" id="CUG59976.1"/>
    </source>
</evidence>
<dbReference type="Proteomes" id="UP000051952">
    <property type="component" value="Unassembled WGS sequence"/>
</dbReference>
<feature type="region of interest" description="Disordered" evidence="1">
    <location>
        <begin position="45"/>
        <end position="65"/>
    </location>
</feature>
<evidence type="ECO:0000313" key="3">
    <source>
        <dbReference type="Proteomes" id="UP000051952"/>
    </source>
</evidence>
<dbReference type="AlphaFoldDB" id="A0A0S4IZ79"/>
<sequence length="100" mass="10818">MEFSADKIAGSKVRCLTSSLEVYEGVLTGFDSAFNTTLRNAKVDSLNSASTASSSTARTTNGESQEEVKKVLQSCLSTVVDFSMLASRSKNFNHKKKRSV</sequence>
<dbReference type="VEuPathDB" id="TriTrypDB:BSAL_81950"/>